<dbReference type="OrthoDB" id="9770043at2"/>
<organism evidence="2 3">
    <name type="scientific">Leptospira fainei serovar Hurstbridge str. BUT 6</name>
    <dbReference type="NCBI Taxonomy" id="1193011"/>
    <lineage>
        <taxon>Bacteria</taxon>
        <taxon>Pseudomonadati</taxon>
        <taxon>Spirochaetota</taxon>
        <taxon>Spirochaetia</taxon>
        <taxon>Leptospirales</taxon>
        <taxon>Leptospiraceae</taxon>
        <taxon>Leptospira</taxon>
    </lineage>
</organism>
<sequence length="399" mass="45155">MFRLYPLFRALLVFLVFTSTLHSVETKKKKREIPAKPTKAVTWADLTWKTVASGFKEPTDIQFFPGQSRNFVVLEKKGRIWLVDLTSGEKSLAADFTGNVETRSEEGLLGLSFHPDFSENRRFYINAVSKESGKDQTLILEFVWDSQKILSWKDRKRVLLRVDQPYSNHNAGQLAFGHDGKLYVGFGDGGAANDPFLHGQNPNTVLGTLIRIEPNLENSGPAYRIPKDNPFLGKSGFLPEIWAYGLRNPWRFSFDSKTGELYLADVGQNEFEEIDRIEKGGNYGWNIKEGYHCFRNHSECKKPGLIDPLFEYDHQVGQSITGGYVYRGKQLPLLEGKYVFGDFVAGVIWALSVENDKKASARRLFKVGFPISTFGQDSAGEIYFADFTGGNIYQLVKKN</sequence>
<protein>
    <submittedName>
        <fullName evidence="2">Glucose/sorbosone dehydrogenase</fullName>
    </submittedName>
</protein>
<dbReference type="AlphaFoldDB" id="S3UZF2"/>
<dbReference type="PANTHER" id="PTHR19328:SF75">
    <property type="entry name" value="ALDOSE SUGAR DEHYDROGENASE YLII"/>
    <property type="match status" value="1"/>
</dbReference>
<keyword evidence="3" id="KW-1185">Reference proteome</keyword>
<dbReference type="PANTHER" id="PTHR19328">
    <property type="entry name" value="HEDGEHOG-INTERACTING PROTEIN"/>
    <property type="match status" value="1"/>
</dbReference>
<dbReference type="SUPFAM" id="SSF50952">
    <property type="entry name" value="Soluble quinoprotein glucose dehydrogenase"/>
    <property type="match status" value="1"/>
</dbReference>
<name>S3UZF2_9LEPT</name>
<dbReference type="Gene3D" id="2.120.10.30">
    <property type="entry name" value="TolB, C-terminal domain"/>
    <property type="match status" value="1"/>
</dbReference>
<dbReference type="EMBL" id="AKWZ02000002">
    <property type="protein sequence ID" value="EPG75811.1"/>
    <property type="molecule type" value="Genomic_DNA"/>
</dbReference>
<proteinExistence type="predicted"/>
<reference evidence="2" key="1">
    <citation type="submission" date="2013-04" db="EMBL/GenBank/DDBJ databases">
        <authorList>
            <person name="Harkins D.M."/>
            <person name="Durkin A.S."/>
            <person name="Selengut J.D."/>
            <person name="Sanka R."/>
            <person name="DePew J."/>
            <person name="Purushe J."/>
            <person name="Ahmed A."/>
            <person name="van der Linden H."/>
            <person name="Goris M.G.A."/>
            <person name="Hartskeerl R.A."/>
            <person name="Vinetz J.M."/>
            <person name="Sutton G.G."/>
            <person name="Nelson W.C."/>
            <person name="Fouts D.E."/>
        </authorList>
    </citation>
    <scope>NUCLEOTIDE SEQUENCE [LARGE SCALE GENOMIC DNA]</scope>
    <source>
        <strain evidence="2">BUT 6</strain>
    </source>
</reference>
<dbReference type="Proteomes" id="UP000014540">
    <property type="component" value="Unassembled WGS sequence"/>
</dbReference>
<accession>S3UZF2</accession>
<evidence type="ECO:0000313" key="2">
    <source>
        <dbReference type="EMBL" id="EPG75811.1"/>
    </source>
</evidence>
<comment type="caution">
    <text evidence="2">The sequence shown here is derived from an EMBL/GenBank/DDBJ whole genome shotgun (WGS) entry which is preliminary data.</text>
</comment>
<dbReference type="RefSeq" id="WP_016547930.1">
    <property type="nucleotide sequence ID" value="NZ_AKWZ02000002.1"/>
</dbReference>
<evidence type="ECO:0000259" key="1">
    <source>
        <dbReference type="Pfam" id="PF07995"/>
    </source>
</evidence>
<dbReference type="InterPro" id="IPR011041">
    <property type="entry name" value="Quinoprot_gluc/sorb_DH_b-prop"/>
</dbReference>
<feature type="domain" description="Glucose/Sorbosone dehydrogenase" evidence="1">
    <location>
        <begin position="56"/>
        <end position="385"/>
    </location>
</feature>
<evidence type="ECO:0000313" key="3">
    <source>
        <dbReference type="Proteomes" id="UP000014540"/>
    </source>
</evidence>
<dbReference type="InterPro" id="IPR012938">
    <property type="entry name" value="Glc/Sorbosone_DH"/>
</dbReference>
<dbReference type="STRING" id="1193011.LEP1GSC058_0521"/>
<dbReference type="InterPro" id="IPR011042">
    <property type="entry name" value="6-blade_b-propeller_TolB-like"/>
</dbReference>
<gene>
    <name evidence="2" type="ORF">LEP1GSC058_0521</name>
</gene>
<dbReference type="Pfam" id="PF07995">
    <property type="entry name" value="GSDH"/>
    <property type="match status" value="1"/>
</dbReference>